<dbReference type="Pfam" id="PF04345">
    <property type="entry name" value="Chor_lyase"/>
    <property type="match status" value="1"/>
</dbReference>
<keyword evidence="6" id="KW-1185">Reference proteome</keyword>
<gene>
    <name evidence="4" type="primary">ubiC</name>
    <name evidence="5" type="ORF">K1W69_19610</name>
</gene>
<comment type="caution">
    <text evidence="5">The sequence shown here is derived from an EMBL/GenBank/DDBJ whole genome shotgun (WGS) entry which is preliminary data.</text>
</comment>
<dbReference type="EC" id="4.1.3.40" evidence="4"/>
<comment type="catalytic activity">
    <reaction evidence="4">
        <text>chorismate = 4-hydroxybenzoate + pyruvate</text>
        <dbReference type="Rhea" id="RHEA:16505"/>
        <dbReference type="ChEBI" id="CHEBI:15361"/>
        <dbReference type="ChEBI" id="CHEBI:17879"/>
        <dbReference type="ChEBI" id="CHEBI:29748"/>
        <dbReference type="EC" id="4.1.3.40"/>
    </reaction>
</comment>
<comment type="pathway">
    <text evidence="4">Cofactor biosynthesis; ubiquinone biosynthesis.</text>
</comment>
<dbReference type="InterPro" id="IPR007440">
    <property type="entry name" value="Chorismate--pyruvate_lyase"/>
</dbReference>
<keyword evidence="2 4" id="KW-0831">Ubiquinone biosynthesis</keyword>
<dbReference type="GO" id="GO:0008813">
    <property type="term" value="F:chorismate lyase activity"/>
    <property type="evidence" value="ECO:0007669"/>
    <property type="project" value="UniProtKB-UniRule"/>
</dbReference>
<reference evidence="5" key="1">
    <citation type="submission" date="2021-08" db="EMBL/GenBank/DDBJ databases">
        <title>Hoeflea bacterium WL0058 sp. nov., isolated from the sediment.</title>
        <authorList>
            <person name="Wang L."/>
            <person name="Zhang D."/>
        </authorList>
    </citation>
    <scope>NUCLEOTIDE SEQUENCE</scope>
    <source>
        <strain evidence="5">WL0058</strain>
    </source>
</reference>
<dbReference type="Gene3D" id="3.40.1410.10">
    <property type="entry name" value="Chorismate lyase-like"/>
    <property type="match status" value="1"/>
</dbReference>
<accession>A0AAE3D331</accession>
<keyword evidence="4" id="KW-0670">Pyruvate</keyword>
<comment type="function">
    <text evidence="4">Removes the pyruvyl group from chorismate, with concomitant aromatization of the ring, to provide 4-hydroxybenzoate (4HB) for the ubiquinone pathway.</text>
</comment>
<dbReference type="HAMAP" id="MF_01632">
    <property type="entry name" value="UbiC"/>
    <property type="match status" value="1"/>
</dbReference>
<dbReference type="Proteomes" id="UP001196509">
    <property type="component" value="Unassembled WGS sequence"/>
</dbReference>
<evidence type="ECO:0000256" key="3">
    <source>
        <dbReference type="ARBA" id="ARBA00023239"/>
    </source>
</evidence>
<keyword evidence="3 4" id="KW-0456">Lyase</keyword>
<organism evidence="5 6">
    <name type="scientific">Flavimaribacter sediminis</name>
    <dbReference type="NCBI Taxonomy" id="2865987"/>
    <lineage>
        <taxon>Bacteria</taxon>
        <taxon>Pseudomonadati</taxon>
        <taxon>Pseudomonadota</taxon>
        <taxon>Alphaproteobacteria</taxon>
        <taxon>Hyphomicrobiales</taxon>
        <taxon>Rhizobiaceae</taxon>
        <taxon>Flavimaribacter</taxon>
    </lineage>
</organism>
<protein>
    <recommendedName>
        <fullName evidence="4">Probable chorismate pyruvate-lyase</fullName>
        <shortName evidence="4">CL</shortName>
        <shortName evidence="4">CPL</shortName>
        <ecNumber evidence="4">4.1.3.40</ecNumber>
    </recommendedName>
</protein>
<dbReference type="AlphaFoldDB" id="A0AAE3D331"/>
<dbReference type="GO" id="GO:0006744">
    <property type="term" value="P:ubiquinone biosynthetic process"/>
    <property type="evidence" value="ECO:0007669"/>
    <property type="project" value="UniProtKB-UniRule"/>
</dbReference>
<evidence type="ECO:0000256" key="4">
    <source>
        <dbReference type="HAMAP-Rule" id="MF_01632"/>
    </source>
</evidence>
<evidence type="ECO:0000256" key="1">
    <source>
        <dbReference type="ARBA" id="ARBA00022490"/>
    </source>
</evidence>
<evidence type="ECO:0000313" key="5">
    <source>
        <dbReference type="EMBL" id="MBW8639411.1"/>
    </source>
</evidence>
<dbReference type="InterPro" id="IPR028978">
    <property type="entry name" value="Chorismate_lyase_/UTRA_dom_sf"/>
</dbReference>
<dbReference type="PANTHER" id="PTHR38683:SF1">
    <property type="entry name" value="CHORISMATE PYRUVATE-LYASE"/>
    <property type="match status" value="1"/>
</dbReference>
<evidence type="ECO:0000256" key="2">
    <source>
        <dbReference type="ARBA" id="ARBA00022688"/>
    </source>
</evidence>
<name>A0AAE3D331_9HYPH</name>
<comment type="subcellular location">
    <subcellularLocation>
        <location evidence="4">Cytoplasm</location>
    </subcellularLocation>
</comment>
<feature type="binding site" evidence="4">
    <location>
        <position position="58"/>
    </location>
    <ligand>
        <name>substrate</name>
    </ligand>
</feature>
<dbReference type="GO" id="GO:0005829">
    <property type="term" value="C:cytosol"/>
    <property type="evidence" value="ECO:0007669"/>
    <property type="project" value="TreeGrafter"/>
</dbReference>
<keyword evidence="1 4" id="KW-0963">Cytoplasm</keyword>
<proteinExistence type="inferred from homology"/>
<dbReference type="RefSeq" id="WP_220230144.1">
    <property type="nucleotide sequence ID" value="NZ_JAICBX010000004.1"/>
</dbReference>
<feature type="binding site" evidence="4">
    <location>
        <position position="138"/>
    </location>
    <ligand>
        <name>substrate</name>
    </ligand>
</feature>
<dbReference type="EMBL" id="JAICBX010000004">
    <property type="protein sequence ID" value="MBW8639411.1"/>
    <property type="molecule type" value="Genomic_DNA"/>
</dbReference>
<dbReference type="PANTHER" id="PTHR38683">
    <property type="entry name" value="CHORISMATE PYRUVATE-LYASE"/>
    <property type="match status" value="1"/>
</dbReference>
<feature type="binding site" evidence="4">
    <location>
        <position position="199"/>
    </location>
    <ligand>
        <name>substrate</name>
    </ligand>
</feature>
<evidence type="ECO:0000313" key="6">
    <source>
        <dbReference type="Proteomes" id="UP001196509"/>
    </source>
</evidence>
<dbReference type="GO" id="GO:0042866">
    <property type="term" value="P:pyruvate biosynthetic process"/>
    <property type="evidence" value="ECO:0007669"/>
    <property type="project" value="UniProtKB-UniRule"/>
</dbReference>
<comment type="similarity">
    <text evidence="4">Belongs to the UbiC family.</text>
</comment>
<dbReference type="SUPFAM" id="SSF64288">
    <property type="entry name" value="Chorismate lyase-like"/>
    <property type="match status" value="1"/>
</dbReference>
<feature type="binding site" evidence="4">
    <location>
        <position position="100"/>
    </location>
    <ligand>
        <name>substrate</name>
    </ligand>
</feature>
<sequence>MKLDLYMLDNGRRQPNYSENTNDGEEKLEIGSWYDVYDWSLKLAPPKIGPWVTECHSMTKTLEASYNGDVKVDLLSERLDETLPSERKILGENVKEGRIREVILKIRDLPVLTARTVIPVATFDEMQKTFVELGTRPLGNVLFELKDVRRKTAEIAALDFDYPLLGSIRERCGFTDADIPFWGRRNLFSLSGLPLLLTEIFLPPSFAEGADIPDPVIREEFRRPIPLQRD</sequence>